<dbReference type="InterPro" id="IPR013320">
    <property type="entry name" value="ConA-like_dom_sf"/>
</dbReference>
<dbReference type="Pfam" id="PF17963">
    <property type="entry name" value="Big_9"/>
    <property type="match status" value="2"/>
</dbReference>
<feature type="compositionally biased region" description="Polar residues" evidence="1">
    <location>
        <begin position="714"/>
        <end position="733"/>
    </location>
</feature>
<sequence>MKIKSLPSLIMTMVFVFISFLTKAQLPYFQSFKETTASNIQFGGAPTAVLTAASGIDAPGNGYLRLTNGLVNQKGYIYGTDNFTTNQGLSISFEYFTYGGSGADGICFFLFDATANPFNIGGFGGSLGYAQFNLTNPTSPGVSKGYIGVALDEFGNFPNPREGRQGGIVGPGFYGISSKSVVIRGKGDGAAEVPNNYRYLTSVTASSKGVDLVDDGAATMRSPDSTQLGYRRAFVDLEPNPSGGYNVSVRIKVGGTPTKTTTVIDKYYYPDLAPALVRYGISSSTGDLTNFHEIRNLRINVFEPPFTSPTALDDIITECTSKTTIINVVANDASTNAGGSIDLTSIDLDPSIAGDQKSFLVVGKGTFTANTNGTITFTPLNNTVTGPVNARYAISDNFGYKSAPANIIIAEPVTIIQANAGPDQLINISTATGTVTITGNAPANSSGRWVQTSGPAGTIISSPNTPSTNITGINGTYIFTYTLTALGQCPVTDDVQIIINAIPVAVNDVATGVVNTPIPINVINNDTDRDGNATINLTTVVIKTQPTNGTVTVNPVTGVVTYTPNPGYSGPDSFTYTVKDNRGAESNPATVNIIVPTPPKIGLAKSLIDIVEQPDGSFNVKFQFNIKNYSNVDLKDLSLKDDLAASFPGTTIRVISLTSTGVTALSTNPAFNGTSLTEMLNANNLLPGNATAQIELVVNITVLGSNFNFNNTAITEGTSVTDGTKTSDQSTDGVSPDPTTPNDVTPAVPTPVIFIVDRIFIPGGFSPNGDGTNDNFVIPNSGLTPVDFEVYNRWGNIVYKSPNYLNTWNGTANKGLLIGQDLPVGTYYYIVIYNGKKYNGYLTLNR</sequence>
<accession>A0A179DBM3</accession>
<reference evidence="2 3" key="1">
    <citation type="submission" date="2016-04" db="EMBL/GenBank/DDBJ databases">
        <authorList>
            <person name="Evans L.H."/>
            <person name="Alamgir A."/>
            <person name="Owens N."/>
            <person name="Weber N.D."/>
            <person name="Virtaneva K."/>
            <person name="Barbian K."/>
            <person name="Babar A."/>
            <person name="Rosenke K."/>
        </authorList>
    </citation>
    <scope>NUCLEOTIDE SEQUENCE [LARGE SCALE GENOMIC DNA]</scope>
    <source>
        <strain evidence="2 3">CCM 8644</strain>
    </source>
</reference>
<dbReference type="Pfam" id="PF13585">
    <property type="entry name" value="CHU_C"/>
    <property type="match status" value="1"/>
</dbReference>
<comment type="caution">
    <text evidence="2">The sequence shown here is derived from an EMBL/GenBank/DDBJ whole genome shotgun (WGS) entry which is preliminary data.</text>
</comment>
<dbReference type="InterPro" id="IPR026341">
    <property type="entry name" value="T9SS_type_B"/>
</dbReference>
<feature type="region of interest" description="Disordered" evidence="1">
    <location>
        <begin position="714"/>
        <end position="746"/>
    </location>
</feature>
<protein>
    <recommendedName>
        <fullName evidence="4">Tandem-95 repeat protein</fullName>
    </recommendedName>
</protein>
<dbReference type="EMBL" id="LWHJ01000031">
    <property type="protein sequence ID" value="OAQ38100.1"/>
    <property type="molecule type" value="Genomic_DNA"/>
</dbReference>
<dbReference type="STRING" id="1826909.A5893_14950"/>
<dbReference type="OrthoDB" id="5726170at2"/>
<dbReference type="SUPFAM" id="SSF49899">
    <property type="entry name" value="Concanavalin A-like lectins/glucanases"/>
    <property type="match status" value="1"/>
</dbReference>
<reference evidence="2 3" key="2">
    <citation type="submission" date="2016-06" db="EMBL/GenBank/DDBJ databases">
        <title>Pedobacter psychrophilus sp. nov., isolated from Antarctic fragmentary rock.</title>
        <authorList>
            <person name="Svec P."/>
        </authorList>
    </citation>
    <scope>NUCLEOTIDE SEQUENCE [LARGE SCALE GENOMIC DNA]</scope>
    <source>
        <strain evidence="2 3">CCM 8644</strain>
    </source>
</reference>
<dbReference type="GO" id="GO:0005975">
    <property type="term" value="P:carbohydrate metabolic process"/>
    <property type="evidence" value="ECO:0007669"/>
    <property type="project" value="UniProtKB-ARBA"/>
</dbReference>
<evidence type="ECO:0008006" key="4">
    <source>
        <dbReference type="Google" id="ProtNLM"/>
    </source>
</evidence>
<gene>
    <name evidence="2" type="ORF">A5893_14950</name>
</gene>
<keyword evidence="3" id="KW-1185">Reference proteome</keyword>
<dbReference type="AlphaFoldDB" id="A0A179DBM3"/>
<proteinExistence type="predicted"/>
<evidence type="ECO:0000256" key="1">
    <source>
        <dbReference type="SAM" id="MobiDB-lite"/>
    </source>
</evidence>
<dbReference type="NCBIfam" id="TIGR04131">
    <property type="entry name" value="Bac_Flav_CTERM"/>
    <property type="match status" value="1"/>
</dbReference>
<evidence type="ECO:0000313" key="2">
    <source>
        <dbReference type="EMBL" id="OAQ38100.1"/>
    </source>
</evidence>
<organism evidence="2 3">
    <name type="scientific">Pedobacter psychrophilus</name>
    <dbReference type="NCBI Taxonomy" id="1826909"/>
    <lineage>
        <taxon>Bacteria</taxon>
        <taxon>Pseudomonadati</taxon>
        <taxon>Bacteroidota</taxon>
        <taxon>Sphingobacteriia</taxon>
        <taxon>Sphingobacteriales</taxon>
        <taxon>Sphingobacteriaceae</taxon>
        <taxon>Pedobacter</taxon>
    </lineage>
</organism>
<dbReference type="GO" id="GO:0004553">
    <property type="term" value="F:hydrolase activity, hydrolyzing O-glycosyl compounds"/>
    <property type="evidence" value="ECO:0007669"/>
    <property type="project" value="UniProtKB-ARBA"/>
</dbReference>
<dbReference type="Gene3D" id="2.60.40.3440">
    <property type="match status" value="1"/>
</dbReference>
<evidence type="ECO:0000313" key="3">
    <source>
        <dbReference type="Proteomes" id="UP000078459"/>
    </source>
</evidence>
<name>A0A179DBM3_9SPHI</name>
<dbReference type="RefSeq" id="WP_068823493.1">
    <property type="nucleotide sequence ID" value="NZ_LWHJ01000031.1"/>
</dbReference>
<dbReference type="Proteomes" id="UP000078459">
    <property type="component" value="Unassembled WGS sequence"/>
</dbReference>